<dbReference type="InterPro" id="IPR019826">
    <property type="entry name" value="Carboxylesterase_B_AS"/>
</dbReference>
<proteinExistence type="inferred from homology"/>
<evidence type="ECO:0000256" key="2">
    <source>
        <dbReference type="ARBA" id="ARBA00022801"/>
    </source>
</evidence>
<dbReference type="Gene3D" id="3.40.50.1820">
    <property type="entry name" value="alpha/beta hydrolase"/>
    <property type="match status" value="1"/>
</dbReference>
<sequence>MRSFAFLALFAISSSVAAVPLQPLIVPPFDPSKILCQLPILKKYLCPLAGTAALNRATPLGTARGVADVDGAYRFPVRYASAPRWGPSTLVSSWDLPNGFTTPSSLPLACPQDGVDESAFSEDCLSMVLYVPPSLTLTSNAPILVWIHGGSFVVGSATGPGLDGSKLAIATDSIVIAVQYRLGVLGFMAPNGATNLAVKDVITALQFIKKIAPSFGGSSSKITLAGQSSGATMIRALLATPAASSLFKSAIIQSDPMNFGFLSSQTQATLQNFFNEQTGCASTDSNCLNAMSLDDVLDSQDALLNNAFGLDPSTGRNVPIRPVLDGSVINTPLDSTKPFPTVSKPVLLTTVTQEAAFAIYSAFTTPLPEQALIPVCDDTFGEERTDVVVSSPHYAVPPGVNGTFDARVQLQTIGTDYLWKCSGWTFARNWVQHGGTAYVGQFVVGASYPGNEAVPYCLTPGVVCHQDDIQIVFGTVPNPTSAQSALITEIQKRYKAFLNNGNPNAAGVATWSKATNSDVKAMVLGGTGQVAVGACSPNFWGDAVQYDYQFYNA</sequence>
<keyword evidence="3" id="KW-0732">Signal</keyword>
<dbReference type="PROSITE" id="PS00122">
    <property type="entry name" value="CARBOXYLESTERASE_B_1"/>
    <property type="match status" value="1"/>
</dbReference>
<dbReference type="InterPro" id="IPR029058">
    <property type="entry name" value="AB_hydrolase_fold"/>
</dbReference>
<dbReference type="OrthoDB" id="408631at2759"/>
<keyword evidence="2 3" id="KW-0378">Hydrolase</keyword>
<name>A0A8H7Y564_PSICU</name>
<gene>
    <name evidence="5" type="ORF">JR316_003445</name>
</gene>
<organism evidence="5">
    <name type="scientific">Psilocybe cubensis</name>
    <name type="common">Psychedelic mushroom</name>
    <name type="synonym">Stropharia cubensis</name>
    <dbReference type="NCBI Taxonomy" id="181762"/>
    <lineage>
        <taxon>Eukaryota</taxon>
        <taxon>Fungi</taxon>
        <taxon>Dikarya</taxon>
        <taxon>Basidiomycota</taxon>
        <taxon>Agaricomycotina</taxon>
        <taxon>Agaricomycetes</taxon>
        <taxon>Agaricomycetidae</taxon>
        <taxon>Agaricales</taxon>
        <taxon>Agaricineae</taxon>
        <taxon>Strophariaceae</taxon>
        <taxon>Psilocybe</taxon>
    </lineage>
</organism>
<dbReference type="InterPro" id="IPR002018">
    <property type="entry name" value="CarbesteraseB"/>
</dbReference>
<dbReference type="PANTHER" id="PTHR45570:SF1">
    <property type="entry name" value="CARBOXYLIC ESTER HYDROLASE"/>
    <property type="match status" value="1"/>
</dbReference>
<reference evidence="5" key="1">
    <citation type="submission" date="2021-02" db="EMBL/GenBank/DDBJ databases">
        <title>Psilocybe cubensis genome.</title>
        <authorList>
            <person name="Mckernan K.J."/>
            <person name="Crawford S."/>
            <person name="Trippe A."/>
            <person name="Kane L.T."/>
            <person name="Mclaughlin S."/>
        </authorList>
    </citation>
    <scope>NUCLEOTIDE SEQUENCE [LARGE SCALE GENOMIC DNA]</scope>
    <source>
        <strain evidence="5">MGC-MH-2018</strain>
    </source>
</reference>
<protein>
    <recommendedName>
        <fullName evidence="3">Carboxylic ester hydrolase</fullName>
        <ecNumber evidence="3">3.1.1.-</ecNumber>
    </recommendedName>
</protein>
<feature type="chain" id="PRO_5034522777" description="Carboxylic ester hydrolase" evidence="3">
    <location>
        <begin position="19"/>
        <end position="553"/>
    </location>
</feature>
<evidence type="ECO:0000256" key="3">
    <source>
        <dbReference type="RuleBase" id="RU361235"/>
    </source>
</evidence>
<dbReference type="SUPFAM" id="SSF53474">
    <property type="entry name" value="alpha/beta-Hydrolases"/>
    <property type="match status" value="1"/>
</dbReference>
<feature type="signal peptide" evidence="3">
    <location>
        <begin position="1"/>
        <end position="18"/>
    </location>
</feature>
<comment type="similarity">
    <text evidence="1 3">Belongs to the type-B carboxylesterase/lipase family.</text>
</comment>
<dbReference type="EMBL" id="JAFIQS010000003">
    <property type="protein sequence ID" value="KAG5171360.1"/>
    <property type="molecule type" value="Genomic_DNA"/>
</dbReference>
<dbReference type="GO" id="GO:0016787">
    <property type="term" value="F:hydrolase activity"/>
    <property type="evidence" value="ECO:0007669"/>
    <property type="project" value="UniProtKB-KW"/>
</dbReference>
<evidence type="ECO:0000259" key="4">
    <source>
        <dbReference type="Pfam" id="PF00135"/>
    </source>
</evidence>
<evidence type="ECO:0000256" key="1">
    <source>
        <dbReference type="ARBA" id="ARBA00005964"/>
    </source>
</evidence>
<comment type="caution">
    <text evidence="5">The sequence shown here is derived from an EMBL/GenBank/DDBJ whole genome shotgun (WGS) entry which is preliminary data.</text>
</comment>
<dbReference type="Pfam" id="PF00135">
    <property type="entry name" value="COesterase"/>
    <property type="match status" value="1"/>
</dbReference>
<dbReference type="AlphaFoldDB" id="A0A8H7Y564"/>
<accession>A0A8H7Y564</accession>
<evidence type="ECO:0000313" key="5">
    <source>
        <dbReference type="EMBL" id="KAG5171360.1"/>
    </source>
</evidence>
<dbReference type="PANTHER" id="PTHR45570">
    <property type="entry name" value="CARBOXYLIC ESTER HYDROLASE"/>
    <property type="match status" value="1"/>
</dbReference>
<dbReference type="EC" id="3.1.1.-" evidence="3"/>
<feature type="domain" description="Carboxylesterase type B" evidence="4">
    <location>
        <begin position="77"/>
        <end position="527"/>
    </location>
</feature>